<gene>
    <name evidence="1" type="ORF">Cgig2_019223</name>
</gene>
<dbReference type="PANTHER" id="PTHR36607">
    <property type="entry name" value="1,2-DIHYDROXY-3-KETO-5-METHYLTHIOPENTENE DIOXYGENASE 4"/>
    <property type="match status" value="1"/>
</dbReference>
<evidence type="ECO:0008006" key="3">
    <source>
        <dbReference type="Google" id="ProtNLM"/>
    </source>
</evidence>
<evidence type="ECO:0000313" key="1">
    <source>
        <dbReference type="EMBL" id="KAJ8421650.1"/>
    </source>
</evidence>
<name>A0A9Q1GMC5_9CARY</name>
<reference evidence="1" key="1">
    <citation type="submission" date="2022-04" db="EMBL/GenBank/DDBJ databases">
        <title>Carnegiea gigantea Genome sequencing and assembly v2.</title>
        <authorList>
            <person name="Copetti D."/>
            <person name="Sanderson M.J."/>
            <person name="Burquez A."/>
            <person name="Wojciechowski M.F."/>
        </authorList>
    </citation>
    <scope>NUCLEOTIDE SEQUENCE</scope>
    <source>
        <strain evidence="1">SGP5-SGP5p</strain>
        <tissue evidence="1">Aerial part</tissue>
    </source>
</reference>
<protein>
    <recommendedName>
        <fullName evidence="3">Aminotransferase-like plant mobile domain-containing protein</fullName>
    </recommendedName>
</protein>
<dbReference type="OrthoDB" id="694455at2759"/>
<dbReference type="Proteomes" id="UP001153076">
    <property type="component" value="Unassembled WGS sequence"/>
</dbReference>
<accession>A0A9Q1GMC5</accession>
<dbReference type="AlphaFoldDB" id="A0A9Q1GMC5"/>
<dbReference type="PANTHER" id="PTHR36607:SF20">
    <property type="entry name" value="AMINOTRANSFERASE-LIKE PLANT MOBILE DOMAIN-CONTAINING PROTEIN"/>
    <property type="match status" value="1"/>
</dbReference>
<evidence type="ECO:0000313" key="2">
    <source>
        <dbReference type="Proteomes" id="UP001153076"/>
    </source>
</evidence>
<organism evidence="1 2">
    <name type="scientific">Carnegiea gigantea</name>
    <dbReference type="NCBI Taxonomy" id="171969"/>
    <lineage>
        <taxon>Eukaryota</taxon>
        <taxon>Viridiplantae</taxon>
        <taxon>Streptophyta</taxon>
        <taxon>Embryophyta</taxon>
        <taxon>Tracheophyta</taxon>
        <taxon>Spermatophyta</taxon>
        <taxon>Magnoliopsida</taxon>
        <taxon>eudicotyledons</taxon>
        <taxon>Gunneridae</taxon>
        <taxon>Pentapetalae</taxon>
        <taxon>Caryophyllales</taxon>
        <taxon>Cactineae</taxon>
        <taxon>Cactaceae</taxon>
        <taxon>Cactoideae</taxon>
        <taxon>Echinocereeae</taxon>
        <taxon>Carnegiea</taxon>
    </lineage>
</organism>
<comment type="caution">
    <text evidence="1">The sequence shown here is derived from an EMBL/GenBank/DDBJ whole genome shotgun (WGS) entry which is preliminary data.</text>
</comment>
<proteinExistence type="predicted"/>
<dbReference type="EMBL" id="JAKOGI010002614">
    <property type="protein sequence ID" value="KAJ8421650.1"/>
    <property type="molecule type" value="Genomic_DNA"/>
</dbReference>
<sequence>MKELSLKMDENVITDLIIGVQTPCKVLTKDYKNYFNATVLEEVNTECCGPEIYPDEEEPSPTQAPYRKKELGINLPISTTKRVLTRFEEPLKQAGIFGAIDVSQFSYHFDANVWQAFCELWGPLTNTLHHGAGEVNISLYDLERIGGLPTFEAVYEEFLSPNKDLTGHNKYPATVAKLLPIHAELCSRFGLPHGKDVIRLETFVMAALMASRQRISLAPTALGYIYHGLRKAASHPDHPGKANTIFPIHYVIGWLAELFPFLYRRRPDSDCPGDFPTLVYYAGLLGSKLSLAQARHIFGDGRDRRFGHWSQPSLSSVGMPLSRGSSYLLTESPKLDFA</sequence>
<keyword evidence="2" id="KW-1185">Reference proteome</keyword>